<dbReference type="EMBL" id="JARKIB010000199">
    <property type="protein sequence ID" value="KAJ7724783.1"/>
    <property type="molecule type" value="Genomic_DNA"/>
</dbReference>
<keyword evidence="3" id="KW-1185">Reference proteome</keyword>
<evidence type="ECO:0000313" key="3">
    <source>
        <dbReference type="Proteomes" id="UP001215598"/>
    </source>
</evidence>
<proteinExistence type="predicted"/>
<feature type="non-terminal residue" evidence="2">
    <location>
        <position position="120"/>
    </location>
</feature>
<dbReference type="AlphaFoldDB" id="A0AAD7HNI1"/>
<gene>
    <name evidence="2" type="ORF">B0H16DRAFT_1782781</name>
</gene>
<reference evidence="2" key="1">
    <citation type="submission" date="2023-03" db="EMBL/GenBank/DDBJ databases">
        <title>Massive genome expansion in bonnet fungi (Mycena s.s.) driven by repeated elements and novel gene families across ecological guilds.</title>
        <authorList>
            <consortium name="Lawrence Berkeley National Laboratory"/>
            <person name="Harder C.B."/>
            <person name="Miyauchi S."/>
            <person name="Viragh M."/>
            <person name="Kuo A."/>
            <person name="Thoen E."/>
            <person name="Andreopoulos B."/>
            <person name="Lu D."/>
            <person name="Skrede I."/>
            <person name="Drula E."/>
            <person name="Henrissat B."/>
            <person name="Morin E."/>
            <person name="Kohler A."/>
            <person name="Barry K."/>
            <person name="LaButti K."/>
            <person name="Morin E."/>
            <person name="Salamov A."/>
            <person name="Lipzen A."/>
            <person name="Mereny Z."/>
            <person name="Hegedus B."/>
            <person name="Baldrian P."/>
            <person name="Stursova M."/>
            <person name="Weitz H."/>
            <person name="Taylor A."/>
            <person name="Grigoriev I.V."/>
            <person name="Nagy L.G."/>
            <person name="Martin F."/>
            <person name="Kauserud H."/>
        </authorList>
    </citation>
    <scope>NUCLEOTIDE SEQUENCE</scope>
    <source>
        <strain evidence="2">CBHHK182m</strain>
    </source>
</reference>
<organism evidence="2 3">
    <name type="scientific">Mycena metata</name>
    <dbReference type="NCBI Taxonomy" id="1033252"/>
    <lineage>
        <taxon>Eukaryota</taxon>
        <taxon>Fungi</taxon>
        <taxon>Dikarya</taxon>
        <taxon>Basidiomycota</taxon>
        <taxon>Agaricomycotina</taxon>
        <taxon>Agaricomycetes</taxon>
        <taxon>Agaricomycetidae</taxon>
        <taxon>Agaricales</taxon>
        <taxon>Marasmiineae</taxon>
        <taxon>Mycenaceae</taxon>
        <taxon>Mycena</taxon>
    </lineage>
</organism>
<evidence type="ECO:0000256" key="1">
    <source>
        <dbReference type="SAM" id="SignalP"/>
    </source>
</evidence>
<keyword evidence="1" id="KW-0732">Signal</keyword>
<feature type="chain" id="PRO_5042042507" evidence="1">
    <location>
        <begin position="20"/>
        <end position="120"/>
    </location>
</feature>
<dbReference type="Proteomes" id="UP001215598">
    <property type="component" value="Unassembled WGS sequence"/>
</dbReference>
<comment type="caution">
    <text evidence="2">The sequence shown here is derived from an EMBL/GenBank/DDBJ whole genome shotgun (WGS) entry which is preliminary data.</text>
</comment>
<sequence>CYSFPHPLSSLLALRLAVTTPSSLKCSNSTAATQVGSGILSTQRILTEINAFISKMFLSWQSWRQHHQRRQHARMRAGASSSIISYPAPEPFLAPESCQKMHSGSFIPFKSLRISVPGEE</sequence>
<evidence type="ECO:0000313" key="2">
    <source>
        <dbReference type="EMBL" id="KAJ7724783.1"/>
    </source>
</evidence>
<feature type="signal peptide" evidence="1">
    <location>
        <begin position="1"/>
        <end position="19"/>
    </location>
</feature>
<name>A0AAD7HNI1_9AGAR</name>
<protein>
    <submittedName>
        <fullName evidence="2">Uncharacterized protein</fullName>
    </submittedName>
</protein>
<accession>A0AAD7HNI1</accession>